<feature type="region of interest" description="Disordered" evidence="1">
    <location>
        <begin position="1"/>
        <end position="75"/>
    </location>
</feature>
<dbReference type="EMBL" id="LSRL02000221">
    <property type="protein sequence ID" value="TDG42550.1"/>
    <property type="molecule type" value="Genomic_DNA"/>
</dbReference>
<evidence type="ECO:0000313" key="3">
    <source>
        <dbReference type="Proteomes" id="UP000295192"/>
    </source>
</evidence>
<gene>
    <name evidence="2" type="ORF">AWZ03_011030</name>
</gene>
<dbReference type="AlphaFoldDB" id="A0A484B3A3"/>
<name>A0A484B3A3_DRONA</name>
<sequence>MQSKLSTMFSIRTTTNDSSSNNNASNNWANNNNNNNCNNGEATAKVPVRTLRPNVRSNRGNNNYEDSNNNNMDEDNKSEDIIKLNAGLCGLSIIAHLKVKCLSSPQTQPWSRIPASLHVPNGATETKMETTPELELKLKLKLELEFRRGWGWRQQIVASCQRQ</sequence>
<reference evidence="2 3" key="1">
    <citation type="journal article" date="2019" name="J. Hered.">
        <title>An Improved Genome Assembly for Drosophila navojoa, the Basal Species in the mojavensis Cluster.</title>
        <authorList>
            <person name="Vanderlinde T."/>
            <person name="Dupim E.G."/>
            <person name="Nazario-Yepiz N.O."/>
            <person name="Carvalho A.B."/>
        </authorList>
    </citation>
    <scope>NUCLEOTIDE SEQUENCE [LARGE SCALE GENOMIC DNA]</scope>
    <source>
        <strain evidence="2">Navoj_Jal97</strain>
        <tissue evidence="2">Whole organism</tissue>
    </source>
</reference>
<accession>A0A484B3A3</accession>
<comment type="caution">
    <text evidence="2">The sequence shown here is derived from an EMBL/GenBank/DDBJ whole genome shotgun (WGS) entry which is preliminary data.</text>
</comment>
<organism evidence="2 3">
    <name type="scientific">Drosophila navojoa</name>
    <name type="common">Fruit fly</name>
    <dbReference type="NCBI Taxonomy" id="7232"/>
    <lineage>
        <taxon>Eukaryota</taxon>
        <taxon>Metazoa</taxon>
        <taxon>Ecdysozoa</taxon>
        <taxon>Arthropoda</taxon>
        <taxon>Hexapoda</taxon>
        <taxon>Insecta</taxon>
        <taxon>Pterygota</taxon>
        <taxon>Neoptera</taxon>
        <taxon>Endopterygota</taxon>
        <taxon>Diptera</taxon>
        <taxon>Brachycera</taxon>
        <taxon>Muscomorpha</taxon>
        <taxon>Ephydroidea</taxon>
        <taxon>Drosophilidae</taxon>
        <taxon>Drosophila</taxon>
    </lineage>
</organism>
<evidence type="ECO:0000256" key="1">
    <source>
        <dbReference type="SAM" id="MobiDB-lite"/>
    </source>
</evidence>
<protein>
    <submittedName>
        <fullName evidence="2">Uncharacterized protein</fullName>
    </submittedName>
</protein>
<dbReference type="Proteomes" id="UP000295192">
    <property type="component" value="Unassembled WGS sequence"/>
</dbReference>
<feature type="compositionally biased region" description="Low complexity" evidence="1">
    <location>
        <begin position="57"/>
        <end position="71"/>
    </location>
</feature>
<feature type="compositionally biased region" description="Low complexity" evidence="1">
    <location>
        <begin position="16"/>
        <end position="39"/>
    </location>
</feature>
<feature type="compositionally biased region" description="Polar residues" evidence="1">
    <location>
        <begin position="1"/>
        <end position="15"/>
    </location>
</feature>
<evidence type="ECO:0000313" key="2">
    <source>
        <dbReference type="EMBL" id="TDG42550.1"/>
    </source>
</evidence>
<proteinExistence type="predicted"/>
<keyword evidence="3" id="KW-1185">Reference proteome</keyword>